<keyword evidence="4" id="KW-1185">Reference proteome</keyword>
<comment type="caution">
    <text evidence="3">The sequence shown here is derived from an EMBL/GenBank/DDBJ whole genome shotgun (WGS) entry which is preliminary data.</text>
</comment>
<dbReference type="EMBL" id="JANCLU010000005">
    <property type="protein sequence ID" value="MCP8938232.1"/>
    <property type="molecule type" value="Genomic_DNA"/>
</dbReference>
<dbReference type="PANTHER" id="PTHR30469">
    <property type="entry name" value="MULTIDRUG RESISTANCE PROTEIN MDTA"/>
    <property type="match status" value="1"/>
</dbReference>
<reference evidence="3 4" key="1">
    <citation type="submission" date="2022-07" db="EMBL/GenBank/DDBJ databases">
        <authorList>
            <person name="Li W.-J."/>
            <person name="Deng Q.-Q."/>
        </authorList>
    </citation>
    <scope>NUCLEOTIDE SEQUENCE [LARGE SCALE GENOMIC DNA]</scope>
    <source>
        <strain evidence="3 4">SYSU M60028</strain>
    </source>
</reference>
<sequence length="359" mass="37107">MTALGWLRAVAVLPLMAACEQRQEAKAPPSPRPVRTVTVGPPSAAQADIFPGTIEAKDAVDLGFRIGGRLAERLVDVGSRVKTGQVLARLDAEIEQNELRAAGARLAAAESAERQATEQFGRTSQLTARGIVSQAEFEAAEQAMKGARSQREVAAARLRIAENVVGFTVLKADADGVVTSVGAEPGEVVAAGRPVLRLARRDGRDAVIDVPGPALDAVTPDSLVTVRLPAGASAPVRGRVREISPEADPVTRLFRVRIGLADPPEDMRMGTPVQVSITPAEAIGVSLPPSALVREGSAVAVLVLDVPTQTVRRRPVELGASGPGSIVVARGLSAGDVVVTAGASTLGDGQAVRFAGGPR</sequence>
<dbReference type="Gene3D" id="2.40.420.20">
    <property type="match status" value="1"/>
</dbReference>
<evidence type="ECO:0000259" key="2">
    <source>
        <dbReference type="Pfam" id="PF25954"/>
    </source>
</evidence>
<proteinExistence type="inferred from homology"/>
<name>A0ABT1L9R7_9HYPH</name>
<organism evidence="3 4">
    <name type="scientific">Alsobacter ponti</name>
    <dbReference type="NCBI Taxonomy" id="2962936"/>
    <lineage>
        <taxon>Bacteria</taxon>
        <taxon>Pseudomonadati</taxon>
        <taxon>Pseudomonadota</taxon>
        <taxon>Alphaproteobacteria</taxon>
        <taxon>Hyphomicrobiales</taxon>
        <taxon>Alsobacteraceae</taxon>
        <taxon>Alsobacter</taxon>
    </lineage>
</organism>
<evidence type="ECO:0000313" key="3">
    <source>
        <dbReference type="EMBL" id="MCP8938232.1"/>
    </source>
</evidence>
<gene>
    <name evidence="3" type="ORF">NK718_06870</name>
</gene>
<dbReference type="NCBIfam" id="TIGR01730">
    <property type="entry name" value="RND_mfp"/>
    <property type="match status" value="1"/>
</dbReference>
<dbReference type="PANTHER" id="PTHR30469:SF38">
    <property type="entry name" value="HLYD FAMILY SECRETION PROTEIN"/>
    <property type="match status" value="1"/>
</dbReference>
<dbReference type="InterPro" id="IPR058792">
    <property type="entry name" value="Beta-barrel_RND_2"/>
</dbReference>
<accession>A0ABT1L9R7</accession>
<dbReference type="SUPFAM" id="SSF111369">
    <property type="entry name" value="HlyD-like secretion proteins"/>
    <property type="match status" value="1"/>
</dbReference>
<dbReference type="Gene3D" id="1.10.287.470">
    <property type="entry name" value="Helix hairpin bin"/>
    <property type="match status" value="1"/>
</dbReference>
<evidence type="ECO:0000313" key="4">
    <source>
        <dbReference type="Proteomes" id="UP001205890"/>
    </source>
</evidence>
<dbReference type="RefSeq" id="WP_254739955.1">
    <property type="nucleotide sequence ID" value="NZ_JANCLU010000005.1"/>
</dbReference>
<feature type="domain" description="CusB-like beta-barrel" evidence="2">
    <location>
        <begin position="208"/>
        <end position="279"/>
    </location>
</feature>
<dbReference type="Gene3D" id="2.40.30.170">
    <property type="match status" value="1"/>
</dbReference>
<dbReference type="Pfam" id="PF25954">
    <property type="entry name" value="Beta-barrel_RND_2"/>
    <property type="match status" value="1"/>
</dbReference>
<dbReference type="Proteomes" id="UP001205890">
    <property type="component" value="Unassembled WGS sequence"/>
</dbReference>
<evidence type="ECO:0000256" key="1">
    <source>
        <dbReference type="ARBA" id="ARBA00009477"/>
    </source>
</evidence>
<comment type="similarity">
    <text evidence="1">Belongs to the membrane fusion protein (MFP) (TC 8.A.1) family.</text>
</comment>
<dbReference type="InterPro" id="IPR006143">
    <property type="entry name" value="RND_pump_MFP"/>
</dbReference>
<dbReference type="Gene3D" id="2.40.50.100">
    <property type="match status" value="1"/>
</dbReference>
<protein>
    <submittedName>
        <fullName evidence="3">Efflux RND transporter periplasmic adaptor subunit</fullName>
    </submittedName>
</protein>